<dbReference type="PROSITE" id="PS00895">
    <property type="entry name" value="3_HYDROXYISOBUT_DH"/>
    <property type="match status" value="1"/>
</dbReference>
<keyword evidence="3" id="KW-0520">NAD</keyword>
<dbReference type="eggNOG" id="KOG0409">
    <property type="taxonomic scope" value="Eukaryota"/>
</dbReference>
<feature type="domain" description="6-phosphogluconate dehydrogenase NADP-binding" evidence="5">
    <location>
        <begin position="2"/>
        <end position="157"/>
    </location>
</feature>
<dbReference type="Gene3D" id="3.40.50.720">
    <property type="entry name" value="NAD(P)-binding Rossmann-like Domain"/>
    <property type="match status" value="1"/>
</dbReference>
<dbReference type="InterPro" id="IPR029154">
    <property type="entry name" value="HIBADH-like_NADP-bd"/>
</dbReference>
<name>W3WPT9_PESFW</name>
<dbReference type="KEGG" id="pfy:PFICI_12748"/>
<evidence type="ECO:0000256" key="2">
    <source>
        <dbReference type="ARBA" id="ARBA00023002"/>
    </source>
</evidence>
<evidence type="ECO:0008006" key="9">
    <source>
        <dbReference type="Google" id="ProtNLM"/>
    </source>
</evidence>
<dbReference type="InterPro" id="IPR036291">
    <property type="entry name" value="NAD(P)-bd_dom_sf"/>
</dbReference>
<dbReference type="GO" id="GO:0051287">
    <property type="term" value="F:NAD binding"/>
    <property type="evidence" value="ECO:0007669"/>
    <property type="project" value="InterPro"/>
</dbReference>
<keyword evidence="2" id="KW-0560">Oxidoreductase</keyword>
<dbReference type="InterPro" id="IPR008927">
    <property type="entry name" value="6-PGluconate_DH-like_C_sf"/>
</dbReference>
<reference evidence="8" key="1">
    <citation type="journal article" date="2015" name="BMC Genomics">
        <title>Genomic and transcriptomic analysis of the endophytic fungus Pestalotiopsis fici reveals its lifestyle and high potential for synthesis of natural products.</title>
        <authorList>
            <person name="Wang X."/>
            <person name="Zhang X."/>
            <person name="Liu L."/>
            <person name="Xiang M."/>
            <person name="Wang W."/>
            <person name="Sun X."/>
            <person name="Che Y."/>
            <person name="Guo L."/>
            <person name="Liu G."/>
            <person name="Guo L."/>
            <person name="Wang C."/>
            <person name="Yin W.B."/>
            <person name="Stadler M."/>
            <person name="Zhang X."/>
            <person name="Liu X."/>
        </authorList>
    </citation>
    <scope>NUCLEOTIDE SEQUENCE [LARGE SCALE GENOMIC DNA]</scope>
    <source>
        <strain evidence="8">W106-1 / CGMCC3.15140</strain>
    </source>
</reference>
<dbReference type="InParanoid" id="W3WPT9"/>
<organism evidence="7 8">
    <name type="scientific">Pestalotiopsis fici (strain W106-1 / CGMCC3.15140)</name>
    <dbReference type="NCBI Taxonomy" id="1229662"/>
    <lineage>
        <taxon>Eukaryota</taxon>
        <taxon>Fungi</taxon>
        <taxon>Dikarya</taxon>
        <taxon>Ascomycota</taxon>
        <taxon>Pezizomycotina</taxon>
        <taxon>Sordariomycetes</taxon>
        <taxon>Xylariomycetidae</taxon>
        <taxon>Amphisphaeriales</taxon>
        <taxon>Sporocadaceae</taxon>
        <taxon>Pestalotiopsis</taxon>
    </lineage>
</organism>
<dbReference type="PANTHER" id="PTHR43580">
    <property type="entry name" value="OXIDOREDUCTASE GLYR1-RELATED"/>
    <property type="match status" value="1"/>
</dbReference>
<keyword evidence="8" id="KW-1185">Reference proteome</keyword>
<gene>
    <name evidence="7" type="ORF">PFICI_12748</name>
</gene>
<dbReference type="InterPro" id="IPR013328">
    <property type="entry name" value="6PGD_dom2"/>
</dbReference>
<dbReference type="GeneID" id="19277761"/>
<dbReference type="OMA" id="QFYADVQ"/>
<accession>W3WPT9</accession>
<sequence length="290" mass="30689">MRVGFLGLGVMGTPMALNLSRRFPLSVWNRSPAKYAVLRQAGANIAESPIEVLEQSDVIFTMLFNERAFDTIMDKPFYKALAGKTLINTSSVSADFSQRLAAEVSQAGGDFVEMPVSGSRVPAEQGTLVGMMAGDEAVAQRIQSVVEPITSAAIYCGPVGMGLKTKYAVNLFLITMTAGLAEAMNLAQAQGLNLDAFAQVIQAGPMASAYSGLKIQKMLNQDWSAQAAIKDCYNSTQLIQTAAAGSGVNSPLIQLCGTLYKQAIESGLGEEDMISVMKVIGALNAEKANS</sequence>
<dbReference type="Proteomes" id="UP000030651">
    <property type="component" value="Unassembled WGS sequence"/>
</dbReference>
<dbReference type="OrthoDB" id="435038at2759"/>
<dbReference type="InterPro" id="IPR015815">
    <property type="entry name" value="HIBADH-related"/>
</dbReference>
<evidence type="ECO:0000256" key="4">
    <source>
        <dbReference type="PIRSR" id="PIRSR000103-1"/>
    </source>
</evidence>
<feature type="domain" description="3-hydroxyisobutyrate dehydrogenase-like NAD-binding" evidence="6">
    <location>
        <begin position="160"/>
        <end position="279"/>
    </location>
</feature>
<dbReference type="AlphaFoldDB" id="W3WPT9"/>
<dbReference type="Pfam" id="PF03446">
    <property type="entry name" value="NAD_binding_2"/>
    <property type="match status" value="1"/>
</dbReference>
<dbReference type="RefSeq" id="XP_007839520.1">
    <property type="nucleotide sequence ID" value="XM_007841329.1"/>
</dbReference>
<dbReference type="EMBL" id="KI912118">
    <property type="protein sequence ID" value="ETS75804.1"/>
    <property type="molecule type" value="Genomic_DNA"/>
</dbReference>
<evidence type="ECO:0000256" key="3">
    <source>
        <dbReference type="ARBA" id="ARBA00023027"/>
    </source>
</evidence>
<evidence type="ECO:0000259" key="5">
    <source>
        <dbReference type="Pfam" id="PF03446"/>
    </source>
</evidence>
<proteinExistence type="inferred from homology"/>
<protein>
    <recommendedName>
        <fullName evidence="9">6-phosphogluconate dehydrogenase NADP-binding domain-containing protein</fullName>
    </recommendedName>
</protein>
<comment type="similarity">
    <text evidence="1">Belongs to the HIBADH-related family. NP60 subfamily.</text>
</comment>
<evidence type="ECO:0000313" key="8">
    <source>
        <dbReference type="Proteomes" id="UP000030651"/>
    </source>
</evidence>
<evidence type="ECO:0000256" key="1">
    <source>
        <dbReference type="ARBA" id="ARBA00007598"/>
    </source>
</evidence>
<dbReference type="SUPFAM" id="SSF51735">
    <property type="entry name" value="NAD(P)-binding Rossmann-fold domains"/>
    <property type="match status" value="1"/>
</dbReference>
<evidence type="ECO:0000259" key="6">
    <source>
        <dbReference type="Pfam" id="PF14833"/>
    </source>
</evidence>
<dbReference type="Gene3D" id="1.10.1040.10">
    <property type="entry name" value="N-(1-d-carboxylethyl)-l-norvaline Dehydrogenase, domain 2"/>
    <property type="match status" value="1"/>
</dbReference>
<dbReference type="InterPro" id="IPR002204">
    <property type="entry name" value="3-OH-isobutyrate_DH-rel_CS"/>
</dbReference>
<dbReference type="HOGENOM" id="CLU_035117_0_2_1"/>
<evidence type="ECO:0000313" key="7">
    <source>
        <dbReference type="EMBL" id="ETS75804.1"/>
    </source>
</evidence>
<dbReference type="GO" id="GO:0050661">
    <property type="term" value="F:NADP binding"/>
    <property type="evidence" value="ECO:0007669"/>
    <property type="project" value="InterPro"/>
</dbReference>
<dbReference type="GO" id="GO:0016491">
    <property type="term" value="F:oxidoreductase activity"/>
    <property type="evidence" value="ECO:0007669"/>
    <property type="project" value="UniProtKB-KW"/>
</dbReference>
<dbReference type="STRING" id="1229662.W3WPT9"/>
<dbReference type="Pfam" id="PF14833">
    <property type="entry name" value="NAD_binding_11"/>
    <property type="match status" value="1"/>
</dbReference>
<dbReference type="PIRSF" id="PIRSF000103">
    <property type="entry name" value="HIBADH"/>
    <property type="match status" value="1"/>
</dbReference>
<dbReference type="InterPro" id="IPR006115">
    <property type="entry name" value="6PGDH_NADP-bd"/>
</dbReference>
<feature type="active site" evidence="4">
    <location>
        <position position="166"/>
    </location>
</feature>
<dbReference type="PANTHER" id="PTHR43580:SF2">
    <property type="entry name" value="CYTOKINE-LIKE NUCLEAR FACTOR N-PAC"/>
    <property type="match status" value="1"/>
</dbReference>
<dbReference type="InterPro" id="IPR051265">
    <property type="entry name" value="HIBADH-related_NP60_sf"/>
</dbReference>
<dbReference type="SUPFAM" id="SSF48179">
    <property type="entry name" value="6-phosphogluconate dehydrogenase C-terminal domain-like"/>
    <property type="match status" value="1"/>
</dbReference>